<feature type="signal peptide" evidence="2">
    <location>
        <begin position="1"/>
        <end position="26"/>
    </location>
</feature>
<evidence type="ECO:0000313" key="5">
    <source>
        <dbReference type="Proteomes" id="UP001559623"/>
    </source>
</evidence>
<proteinExistence type="predicted"/>
<comment type="caution">
    <text evidence="4">The sequence shown here is derived from an EMBL/GenBank/DDBJ whole genome shotgun (WGS) entry which is preliminary data.</text>
</comment>
<feature type="chain" id="PRO_5046671966" description="Autotransporter domain-containing protein" evidence="2">
    <location>
        <begin position="27"/>
        <end position="3156"/>
    </location>
</feature>
<evidence type="ECO:0000313" key="4">
    <source>
        <dbReference type="EMBL" id="MEX5285403.1"/>
    </source>
</evidence>
<gene>
    <name evidence="4" type="ORF">QCO44_07095</name>
</gene>
<sequence length="3156" mass="321965">MFTGKKARKQLSFWVTLALSAGGAYLPTGTEGALWEMPTAYAANDVTIAPNDTTVSSGISGTSKTGSVTDNHVTVGTAGTANRPIVNHGGATAGGSSTTSATVSGNVLTINNIWVGNGYIHAGLSGTGAVTGNSAEFKAGTAANSFLYGGYLSRTSGTNAVEENSVTLAGGTVDAVVGGSNAGRGAITKNSATVTGGTVNKTVFGGGTLNTSSTGALTENKVTISGGTIGNNAIGAYNHGNGLVSKNAVTVTNGTVNGNFTAGGYAHAGTTGAVKENTATMSGGQVKNLFGGMSFGTGALEKNKVTFSGGTANLLVGGYATGGNAAGNTVEVSGGTVTGAAYGANVAGAGTATGNKVRLTSGTTGGLVGGFTAGTGNAAGNTVEIAGGTTGDVAAGGTSGAGSATGNMVTITGGTVTGTIHGGNATGTGKTTGNTVNLGDGSTDELAAGTDLTAATLAGGSDAGDVTGNMLNVKARNVAVDKVKNFETYKFFLHANTPQEATMLTIAQDGFGGSTARIDQDIALDGLAEWSEANKNRIFSRVELIKSGVAGALKLSDRDAYIGAADGLERSVTVDDEATENGGTVEATSVYLRMNRFKDGRQDYNGAEAPVMADGESEVYGGVSYHGNKTEDNELTVTGTPGGGELYAVYGGKTAGAAGGSENNTVNVELESGKIKNVYGGFIGDEANAADVVGNKVNLKKGEVGIPFSAALYGGYTEGAGTAKDNIVTITGGEAKGFVTGGWAKVAGNATGNHVVLENGKVRQIFGGWAAKKAADNIVSVKNATVTVGVRGAYGKEDTSNNVVTVENSTVRDSVIAAYLESGDVATGNKVRIDGGQVNKDVWGAYGKSGATVTENEVTIKDAAIGDTVFGGHSINAGKASGNTVTIEGSASVGGPVYAGYIQGNGEASNNKLRIKSGTFAKNVYGGYSLFNGKVENNEVTITGGAFSGDVYGGRADGSLGQATGNIVNLGDGTAATLAAGTNLANTTVYGGSRGGNGNTLNVKAKDVTIKTAKNFAAYKFHLTDDIAQNGTGSGAMLTLTAADGFGGTEGWSKIDVDMSGLSSGQEIIGRTTLLRSTTANALSFSAYDGKDRTHGVVNGDYETALRTDTNTGTATSVILDYNRFQNNTDAVYDGTKDAYTMPHSDGSTTSELFAGISYAGNTTKNNHLKITNLKGDVDAAYGGKTASRQGASTGNSVTVTGTGAHALKNVYGGYTGHALSRGSVTGNTVTFVSGRITGDIYGGYSAGLGITTGNTVNLGDGESDWDAASEIAGTVFGGSDAARITGNTLAVKTKNAAVNKVKNFEKYEFHLKENVADGDTMLTIAQDGFGGRTARLDTDITLDADKLAAWSEANKSNIFTRVALIKSGVTGALKLSGREVYNGASDGLERALLADDSAVLNNGTVEATSLYLRMNRFKDGRHAYDGSKAPVTEGSAKEVYGGISYYGNKTENNELTVTGTQGGGTLDAVYAGKTAGTAGGSENNMVNVELENGKITDVYGGFIGDAANGAVVTGNHVNMKKGEAKNLSGGYTSGTGDVTKNDVTVTDGTVTGDVRGGHTAGAGNVSENEIRITGGSVTGDVRGGHTTGAGKVSENAARITGGTVTGDVSGGYTAGTGDVTKNDARITGGSVTGDVRGGYTTGAGNVSENDVAVTGGTVTGNVYGGYTTGTGDVTGGSVTITGGTITGDVYGGCTTGTGATTGNTVNLGNDGRARMRRDTTSLTPSMADGTNLSAVTIYGGSNAGDVTGNTLNVYAKDVTVKSARNFDKYVFHVKDDTATNDPAVTMLTFAGTDGFGSAVDWSRIRVATDKLGSGTVIGNVTLLKSATANALSFSNYAGQNKTTAATNGDYETALRTDTNAGTATSVILDYNRFRNHTDAVHDGSNDAYTMPHSDGSTTSELFAGISYAGNTTQNNHLKIKSLKDDVDAAYGGKTAGTAGASAGNSVTVEGTGAHALKNVYGGYVENAANTGDATDNTVTFLGGRITGDIYGSYTAGTGATTGNTVNLGDGAAALAAGTDLSGVTLYGGSNAGDVTGNTLNVKAKDINVKALRNFDALHFHLGDKIGMGSTMLTLTDNDGLGRAMDWSKIRVDASALSTDQTEGKLTLLKGASVMNFTGYTGPADHTPAGNSGDYELSLHTDTGTGAAQEVLLDYNRFRNAKKKYDGSTPATNGEVYGGISYFGRTTANNELEVTGTPTGGLETVYGGKTTGTPRTPADYPTKDSKENKVTVEKEVTGEITNVIGGATFVADGTAEGNAATVRGGKIGSVHGGLAVGAGGSAKGNKVFIEGGEFKANGAVIGGGGRDASVTGDMSGNEITVTGGRMNSNNWLVGGNAWGTTSQSNNNVINLGDEAGNFNADLEGLSIWGSSYRVPTQQGGTQYDSFVYDGGDEKIAGNTLNVNAKIGKIRKIRNIDKLNFRLNNGVENGETLLELMEAGGFDKVTDPVTMNPSGQDASIKWDNVTATVDDEKLETLQGANTLTLLKSPAQDLHFTGAAGHARTHFTEKYETALYTEGNSDVTRALLFDVNRFKDGQVAYDGTKPLDEVVGGISRFGKTTEENNLVVKGVQARGILAAYGGKTEGAEGGSLNNRLLLESESENSIRDLYGGYVGNARNNGAVKNNKVTLSKGKVTRDVYGGFAAGAGEASNNAVDVQIDVEGSVVGGHSAGGEANENNLEISAVRIGGDVIGGRGGQDKQTRGNTIRLAGTQIAGEIKGGTGGSEGNTLEILAPGTTANDFSGIENLNFYLSETADPATPTLLRLNAQQKDIRGLKVGVGFSGAAPVLAPNDAVSLMKIAENGTLTTDENIKNELEGKQGVSMTYKLLLERRGTDELIARVAGAKFNEGTKSLAETRVASHDFYNSGTNMLSHAGVSSAAKAAGAADVSQEGKNDQYALWAVQGGTNIRAKTGSYVETRGCNLSLGFARQDAVQDGKFTFSPFVEYGRGNYDSYLDDGTHGEGKTSYIGGGLLGRQDMENGSYIEGSLRAGRIKSDYTGNIAGTDTSYDISSSYFGFHLGIGREIKLKGGSSLDTYLKYFYSRQNDASATLMTGERYLFDAVTSSRLRLGLRYTKGDSPESQVYAGIAWEHEFDGEARATYQGMSTPSPSLKGSSAVFELGARFAPKDSNVSYELNLNGWAGKRRGISGGVQVNWAF</sequence>
<dbReference type="SUPFAM" id="SSF103515">
    <property type="entry name" value="Autotransporter"/>
    <property type="match status" value="1"/>
</dbReference>
<dbReference type="Proteomes" id="UP001559623">
    <property type="component" value="Unassembled WGS sequence"/>
</dbReference>
<dbReference type="RefSeq" id="WP_368847128.1">
    <property type="nucleotide sequence ID" value="NZ_CP194411.1"/>
</dbReference>
<accession>A0ABV3X7E7</accession>
<reference evidence="4 5" key="1">
    <citation type="submission" date="2023-04" db="EMBL/GenBank/DDBJ databases">
        <title>Genome Sequence of Selenomonas sputigena ATCC 33150.</title>
        <authorList>
            <person name="Miller D.P."/>
            <person name="Anvari S."/>
            <person name="Polson S.W."/>
            <person name="Macdonald M."/>
            <person name="Mcdowell J.V."/>
        </authorList>
    </citation>
    <scope>NUCLEOTIDE SEQUENCE [LARGE SCALE GENOMIC DNA]</scope>
    <source>
        <strain evidence="4 5">ATCC 33150</strain>
    </source>
</reference>
<dbReference type="InterPro" id="IPR036709">
    <property type="entry name" value="Autotransporte_beta_dom_sf"/>
</dbReference>
<organism evidence="4 5">
    <name type="scientific">Selenomonas sputigena</name>
    <dbReference type="NCBI Taxonomy" id="69823"/>
    <lineage>
        <taxon>Bacteria</taxon>
        <taxon>Bacillati</taxon>
        <taxon>Bacillota</taxon>
        <taxon>Negativicutes</taxon>
        <taxon>Selenomonadales</taxon>
        <taxon>Selenomonadaceae</taxon>
        <taxon>Selenomonas</taxon>
    </lineage>
</organism>
<feature type="region of interest" description="Disordered" evidence="1">
    <location>
        <begin position="2193"/>
        <end position="2227"/>
    </location>
</feature>
<dbReference type="InterPro" id="IPR006626">
    <property type="entry name" value="PbH1"/>
</dbReference>
<evidence type="ECO:0000256" key="2">
    <source>
        <dbReference type="SAM" id="SignalP"/>
    </source>
</evidence>
<feature type="domain" description="Autotransporter" evidence="3">
    <location>
        <begin position="2891"/>
        <end position="3156"/>
    </location>
</feature>
<dbReference type="PROSITE" id="PS51208">
    <property type="entry name" value="AUTOTRANSPORTER"/>
    <property type="match status" value="1"/>
</dbReference>
<evidence type="ECO:0000259" key="3">
    <source>
        <dbReference type="PROSITE" id="PS51208"/>
    </source>
</evidence>
<dbReference type="InterPro" id="IPR005546">
    <property type="entry name" value="Autotransporte_beta"/>
</dbReference>
<dbReference type="EMBL" id="JARVLH010000003">
    <property type="protein sequence ID" value="MEX5285403.1"/>
    <property type="molecule type" value="Genomic_DNA"/>
</dbReference>
<evidence type="ECO:0000256" key="1">
    <source>
        <dbReference type="SAM" id="MobiDB-lite"/>
    </source>
</evidence>
<keyword evidence="2" id="KW-0732">Signal</keyword>
<protein>
    <recommendedName>
        <fullName evidence="3">Autotransporter domain-containing protein</fullName>
    </recommendedName>
</protein>
<name>A0ABV3X7E7_9FIRM</name>
<keyword evidence="5" id="KW-1185">Reference proteome</keyword>
<dbReference type="SMART" id="SM00710">
    <property type="entry name" value="PbH1"/>
    <property type="match status" value="9"/>
</dbReference>